<evidence type="ECO:0000256" key="2">
    <source>
        <dbReference type="ARBA" id="ARBA00023002"/>
    </source>
</evidence>
<dbReference type="Pfam" id="PF02525">
    <property type="entry name" value="Flavodoxin_2"/>
    <property type="match status" value="1"/>
</dbReference>
<evidence type="ECO:0000313" key="4">
    <source>
        <dbReference type="EMBL" id="RVQ69614.1"/>
    </source>
</evidence>
<dbReference type="OrthoDB" id="9798454at2"/>
<dbReference type="AlphaFoldDB" id="A0A437H1U4"/>
<keyword evidence="5" id="KW-1185">Reference proteome</keyword>
<dbReference type="Proteomes" id="UP000283003">
    <property type="component" value="Unassembled WGS sequence"/>
</dbReference>
<evidence type="ECO:0000256" key="1">
    <source>
        <dbReference type="ARBA" id="ARBA00006252"/>
    </source>
</evidence>
<feature type="domain" description="Flavodoxin-like fold" evidence="3">
    <location>
        <begin position="3"/>
        <end position="175"/>
    </location>
</feature>
<protein>
    <submittedName>
        <fullName evidence="4">Flavodoxin family protein</fullName>
    </submittedName>
</protein>
<name>A0A437H1U4_9SPHN</name>
<gene>
    <name evidence="4" type="ORF">EKN06_05475</name>
</gene>
<dbReference type="InterPro" id="IPR003680">
    <property type="entry name" value="Flavodoxin_fold"/>
</dbReference>
<dbReference type="EMBL" id="RXOL01000001">
    <property type="protein sequence ID" value="RVQ69614.1"/>
    <property type="molecule type" value="Genomic_DNA"/>
</dbReference>
<dbReference type="PANTHER" id="PTHR10204:SF34">
    <property type="entry name" value="NAD(P)H DEHYDROGENASE [QUINONE] 1 ISOFORM 1"/>
    <property type="match status" value="1"/>
</dbReference>
<sequence>MSRILVIDGHPHPDPGHFVHALARSYADAARQVHEVRVIEVAKLDFPVLRDPEDWKTGELPVTLQEAQDDIGWAAHIVILYPLWLGDVPALLKAFLEQVARPGFAIDPLGDGFFHKLLTGRSARVIVTMGMPAAAYRHFFREHSVKSLKRNILHFVGIKPVRITLIGDVDSGAGHRETWLRKIADLGREGR</sequence>
<dbReference type="GO" id="GO:0003955">
    <property type="term" value="F:NAD(P)H dehydrogenase (quinone) activity"/>
    <property type="evidence" value="ECO:0007669"/>
    <property type="project" value="TreeGrafter"/>
</dbReference>
<dbReference type="Gene3D" id="3.40.50.360">
    <property type="match status" value="1"/>
</dbReference>
<dbReference type="SUPFAM" id="SSF52218">
    <property type="entry name" value="Flavoproteins"/>
    <property type="match status" value="1"/>
</dbReference>
<comment type="caution">
    <text evidence="4">The sequence shown here is derived from an EMBL/GenBank/DDBJ whole genome shotgun (WGS) entry which is preliminary data.</text>
</comment>
<reference evidence="4 5" key="1">
    <citation type="submission" date="2018-12" db="EMBL/GenBank/DDBJ databases">
        <title>Croceicoccus ponticola sp. nov., a lipolytic bacterium isolated from seawater.</title>
        <authorList>
            <person name="Yoon J.-H."/>
        </authorList>
    </citation>
    <scope>NUCLEOTIDE SEQUENCE [LARGE SCALE GENOMIC DNA]</scope>
    <source>
        <strain evidence="4 5">GM-16</strain>
    </source>
</reference>
<dbReference type="PANTHER" id="PTHR10204">
    <property type="entry name" value="NAD P H OXIDOREDUCTASE-RELATED"/>
    <property type="match status" value="1"/>
</dbReference>
<dbReference type="InterPro" id="IPR029039">
    <property type="entry name" value="Flavoprotein-like_sf"/>
</dbReference>
<dbReference type="InterPro" id="IPR051545">
    <property type="entry name" value="NAD(P)H_dehydrogenase_qn"/>
</dbReference>
<dbReference type="RefSeq" id="WP_127611801.1">
    <property type="nucleotide sequence ID" value="NZ_RXOL01000001.1"/>
</dbReference>
<evidence type="ECO:0000259" key="3">
    <source>
        <dbReference type="Pfam" id="PF02525"/>
    </source>
</evidence>
<organism evidence="4 5">
    <name type="scientific">Croceicoccus ponticola</name>
    <dbReference type="NCBI Taxonomy" id="2217664"/>
    <lineage>
        <taxon>Bacteria</taxon>
        <taxon>Pseudomonadati</taxon>
        <taxon>Pseudomonadota</taxon>
        <taxon>Alphaproteobacteria</taxon>
        <taxon>Sphingomonadales</taxon>
        <taxon>Erythrobacteraceae</taxon>
        <taxon>Croceicoccus</taxon>
    </lineage>
</organism>
<accession>A0A437H1U4</accession>
<dbReference type="GO" id="GO:0005829">
    <property type="term" value="C:cytosol"/>
    <property type="evidence" value="ECO:0007669"/>
    <property type="project" value="TreeGrafter"/>
</dbReference>
<keyword evidence="2" id="KW-0560">Oxidoreductase</keyword>
<proteinExistence type="inferred from homology"/>
<evidence type="ECO:0000313" key="5">
    <source>
        <dbReference type="Proteomes" id="UP000283003"/>
    </source>
</evidence>
<comment type="similarity">
    <text evidence="1">Belongs to the NAD(P)H dehydrogenase (quinone) family.</text>
</comment>